<gene>
    <name evidence="2" type="ordered locus">B488_04470</name>
</gene>
<dbReference type="Pfam" id="PF00903">
    <property type="entry name" value="Glyoxalase"/>
    <property type="match status" value="1"/>
</dbReference>
<dbReference type="EMBL" id="CP003789">
    <property type="protein sequence ID" value="AGA64439.1"/>
    <property type="molecule type" value="Genomic_DNA"/>
</dbReference>
<protein>
    <submittedName>
        <fullName evidence="2">Lactoylglutathione lyase</fullName>
        <ecNumber evidence="2">4.4.1.5</ecNumber>
    </submittedName>
</protein>
<sequence length="140" mass="16306">MVRVKDLEHSLEFYTKILGLYEVDRLENTKGRYTLVFLAAPEDLEAAHQYRAPCLELTYNWDTEDYTTGRNFGHIAYSVDNIYSTCENFMKNNITINRPPRDGKMAFILSPDKVSIEILQKNNPLEPKEPWLSMPNIGTW</sequence>
<name>L0ESF5_LIBCB</name>
<dbReference type="AlphaFoldDB" id="L0ESF5"/>
<feature type="domain" description="VOC" evidence="1">
    <location>
        <begin position="1"/>
        <end position="121"/>
    </location>
</feature>
<dbReference type="GO" id="GO:0004462">
    <property type="term" value="F:lactoylglutathione lyase activity"/>
    <property type="evidence" value="ECO:0007669"/>
    <property type="project" value="UniProtKB-EC"/>
</dbReference>
<keyword evidence="3" id="KW-1185">Reference proteome</keyword>
<dbReference type="PATRIC" id="fig|1215343.11.peg.457"/>
<reference evidence="2 3" key="1">
    <citation type="journal article" date="2012" name="Stand. Genomic Sci.">
        <title>Complete genome sequence of Liberibacter crescens BT-1.</title>
        <authorList>
            <person name="Leonard M.T."/>
            <person name="Fagen J.R."/>
            <person name="Davis-Richardson A.G."/>
            <person name="Davis M.J."/>
            <person name="Triplett E.W."/>
        </authorList>
    </citation>
    <scope>NUCLEOTIDE SEQUENCE [LARGE SCALE GENOMIC DNA]</scope>
    <source>
        <strain evidence="2 3">BT-1</strain>
    </source>
</reference>
<dbReference type="InterPro" id="IPR004360">
    <property type="entry name" value="Glyas_Fos-R_dOase_dom"/>
</dbReference>
<evidence type="ECO:0000313" key="2">
    <source>
        <dbReference type="EMBL" id="AGA64439.1"/>
    </source>
</evidence>
<accession>L0ESF5</accession>
<dbReference type="STRING" id="1215343.B488_04470"/>
<dbReference type="eggNOG" id="COG0346">
    <property type="taxonomic scope" value="Bacteria"/>
</dbReference>
<dbReference type="HOGENOM" id="CLU_046006_8_0_5"/>
<evidence type="ECO:0000313" key="3">
    <source>
        <dbReference type="Proteomes" id="UP000010799"/>
    </source>
</evidence>
<proteinExistence type="predicted"/>
<dbReference type="PANTHER" id="PTHR10374">
    <property type="entry name" value="LACTOYLGLUTATHIONE LYASE GLYOXALASE I"/>
    <property type="match status" value="1"/>
</dbReference>
<dbReference type="InterPro" id="IPR029068">
    <property type="entry name" value="Glyas_Bleomycin-R_OHBP_Dase"/>
</dbReference>
<dbReference type="EC" id="4.4.1.5" evidence="2"/>
<dbReference type="Proteomes" id="UP000010799">
    <property type="component" value="Chromosome"/>
</dbReference>
<dbReference type="InterPro" id="IPR037523">
    <property type="entry name" value="VOC_core"/>
</dbReference>
<organism evidence="2 3">
    <name type="scientific">Liberibacter crescens (strain BT-1)</name>
    <dbReference type="NCBI Taxonomy" id="1215343"/>
    <lineage>
        <taxon>Bacteria</taxon>
        <taxon>Pseudomonadati</taxon>
        <taxon>Pseudomonadota</taxon>
        <taxon>Alphaproteobacteria</taxon>
        <taxon>Hyphomicrobiales</taxon>
        <taxon>Rhizobiaceae</taxon>
        <taxon>Liberibacter</taxon>
    </lineage>
</organism>
<dbReference type="KEGG" id="lcc:B488_04470"/>
<dbReference type="SUPFAM" id="SSF54593">
    <property type="entry name" value="Glyoxalase/Bleomycin resistance protein/Dihydroxybiphenyl dioxygenase"/>
    <property type="match status" value="1"/>
</dbReference>
<keyword evidence="2" id="KW-0456">Lyase</keyword>
<dbReference type="PANTHER" id="PTHR10374:SF30">
    <property type="entry name" value="LACTOYLGLUTATHIONE LYASE"/>
    <property type="match status" value="1"/>
</dbReference>
<dbReference type="Gene3D" id="3.10.180.10">
    <property type="entry name" value="2,3-Dihydroxybiphenyl 1,2-Dioxygenase, domain 1"/>
    <property type="match status" value="1"/>
</dbReference>
<evidence type="ECO:0000259" key="1">
    <source>
        <dbReference type="PROSITE" id="PS51819"/>
    </source>
</evidence>
<dbReference type="PROSITE" id="PS51819">
    <property type="entry name" value="VOC"/>
    <property type="match status" value="1"/>
</dbReference>